<feature type="region of interest" description="Disordered" evidence="1">
    <location>
        <begin position="1"/>
        <end position="112"/>
    </location>
</feature>
<proteinExistence type="predicted"/>
<feature type="compositionally biased region" description="Polar residues" evidence="1">
    <location>
        <begin position="66"/>
        <end position="92"/>
    </location>
</feature>
<reference evidence="2 3" key="1">
    <citation type="journal article" date="2021" name="Environ. Microbiol.">
        <title>Gene family expansions and transcriptome signatures uncover fungal adaptations to wood decay.</title>
        <authorList>
            <person name="Hage H."/>
            <person name="Miyauchi S."/>
            <person name="Viragh M."/>
            <person name="Drula E."/>
            <person name="Min B."/>
            <person name="Chaduli D."/>
            <person name="Navarro D."/>
            <person name="Favel A."/>
            <person name="Norest M."/>
            <person name="Lesage-Meessen L."/>
            <person name="Balint B."/>
            <person name="Merenyi Z."/>
            <person name="de Eugenio L."/>
            <person name="Morin E."/>
            <person name="Martinez A.T."/>
            <person name="Baldrian P."/>
            <person name="Stursova M."/>
            <person name="Martinez M.J."/>
            <person name="Novotny C."/>
            <person name="Magnuson J.K."/>
            <person name="Spatafora J.W."/>
            <person name="Maurice S."/>
            <person name="Pangilinan J."/>
            <person name="Andreopoulos W."/>
            <person name="LaButti K."/>
            <person name="Hundley H."/>
            <person name="Na H."/>
            <person name="Kuo A."/>
            <person name="Barry K."/>
            <person name="Lipzen A."/>
            <person name="Henrissat B."/>
            <person name="Riley R."/>
            <person name="Ahrendt S."/>
            <person name="Nagy L.G."/>
            <person name="Grigoriev I.V."/>
            <person name="Martin F."/>
            <person name="Rosso M.N."/>
        </authorList>
    </citation>
    <scope>NUCLEOTIDE SEQUENCE [LARGE SCALE GENOMIC DNA]</scope>
    <source>
        <strain evidence="2 3">CIRM-BRFM 1785</strain>
    </source>
</reference>
<name>A0ABQ8JZ25_9APHY</name>
<accession>A0ABQ8JZ25</accession>
<gene>
    <name evidence="2" type="ORF">C8Q71DRAFT_728158</name>
</gene>
<keyword evidence="3" id="KW-1185">Reference proteome</keyword>
<evidence type="ECO:0000313" key="3">
    <source>
        <dbReference type="Proteomes" id="UP000814176"/>
    </source>
</evidence>
<dbReference type="GeneID" id="72002654"/>
<feature type="compositionally biased region" description="Basic and acidic residues" evidence="1">
    <location>
        <begin position="39"/>
        <end position="48"/>
    </location>
</feature>
<protein>
    <submittedName>
        <fullName evidence="2">Uncharacterized protein</fullName>
    </submittedName>
</protein>
<comment type="caution">
    <text evidence="2">The sequence shown here is derived from an EMBL/GenBank/DDBJ whole genome shotgun (WGS) entry which is preliminary data.</text>
</comment>
<dbReference type="Proteomes" id="UP000814176">
    <property type="component" value="Unassembled WGS sequence"/>
</dbReference>
<evidence type="ECO:0000256" key="1">
    <source>
        <dbReference type="SAM" id="MobiDB-lite"/>
    </source>
</evidence>
<evidence type="ECO:0000313" key="2">
    <source>
        <dbReference type="EMBL" id="KAH9829286.1"/>
    </source>
</evidence>
<dbReference type="RefSeq" id="XP_047772768.1">
    <property type="nucleotide sequence ID" value="XM_047921922.1"/>
</dbReference>
<organism evidence="2 3">
    <name type="scientific">Rhodofomes roseus</name>
    <dbReference type="NCBI Taxonomy" id="34475"/>
    <lineage>
        <taxon>Eukaryota</taxon>
        <taxon>Fungi</taxon>
        <taxon>Dikarya</taxon>
        <taxon>Basidiomycota</taxon>
        <taxon>Agaricomycotina</taxon>
        <taxon>Agaricomycetes</taxon>
        <taxon>Polyporales</taxon>
        <taxon>Rhodofomes</taxon>
    </lineage>
</organism>
<dbReference type="EMBL" id="JADCUA010000040">
    <property type="protein sequence ID" value="KAH9829286.1"/>
    <property type="molecule type" value="Genomic_DNA"/>
</dbReference>
<sequence length="358" mass="39108">MPSDPKRNTRFGTKRLHDDGTDMALPGSPNKKVKSASDSADKAGRSDHGVLTPPPSSPIAPSSPIWENSTTEIPSTADTPISTSSSTGSLDTASDAPSGAAPDTVQVPPLDRNVSSGVLLSSQCNAEWPLSLREQMKKIVTSSDELKMRYNISAMPTEGMAWVSLGKDTYTQHLGINNEPLRFWIVGEVVRTGTWLIGKNGQLPSGIAIRIRPIHIGEYDKWEAFMKAFGGVEVQSSAYPEPKGTLIARKQMTYWTKSQRSVAPFNDFYDATASFKTYSSMEKWPTSSVGANDVVLLEVHLTRWMCEEDGKGKYKGEWKDSKFHRVGFELCAASMLFIGPDEPVPDAHGPGGSENFEF</sequence>